<reference evidence="1" key="1">
    <citation type="submission" date="2021-01" db="EMBL/GenBank/DDBJ databases">
        <title>Complete genome sequence of Clostridiales bacterium R-7.</title>
        <authorList>
            <person name="Mahoney-Kurpe S.C."/>
            <person name="Palevich N."/>
            <person name="Koike S."/>
            <person name="Moon C.D."/>
            <person name="Attwood G.T."/>
        </authorList>
    </citation>
    <scope>NUCLEOTIDE SEQUENCE</scope>
    <source>
        <strain evidence="1">R-7</strain>
    </source>
</reference>
<protein>
    <submittedName>
        <fullName evidence="1">Sigma-70 family RNA polymerase sigma factor</fullName>
    </submittedName>
</protein>
<name>A0AC61MV64_9FIRM</name>
<keyword evidence="2" id="KW-1185">Reference proteome</keyword>
<evidence type="ECO:0000313" key="1">
    <source>
        <dbReference type="EMBL" id="QUC66370.1"/>
    </source>
</evidence>
<proteinExistence type="predicted"/>
<dbReference type="Proteomes" id="UP000682782">
    <property type="component" value="Chromosome"/>
</dbReference>
<organism evidence="1 2">
    <name type="scientific">Aristaeella hokkaidonensis</name>
    <dbReference type="NCBI Taxonomy" id="3046382"/>
    <lineage>
        <taxon>Bacteria</taxon>
        <taxon>Bacillati</taxon>
        <taxon>Bacillota</taxon>
        <taxon>Clostridia</taxon>
        <taxon>Eubacteriales</taxon>
        <taxon>Aristaeellaceae</taxon>
        <taxon>Aristaeella</taxon>
    </lineage>
</organism>
<dbReference type="EMBL" id="CP068393">
    <property type="protein sequence ID" value="QUC66370.1"/>
    <property type="molecule type" value="Genomic_DNA"/>
</dbReference>
<gene>
    <name evidence="1" type="ORF">JYE49_10935</name>
</gene>
<accession>A0AC61MV64</accession>
<evidence type="ECO:0000313" key="2">
    <source>
        <dbReference type="Proteomes" id="UP000682782"/>
    </source>
</evidence>
<sequence>MSYAPASDEQAIVHLMTTYGTDIRRLCLCLLNDSFLAEDAAQETFFKAWKHYAGFRKECSEKTWLSRIAVNTCRSMQRGSWFRSVFAHAAEETTTREAELPPDYDPTVWNAVQALPDQLKSALVLRYWEGLSLQEAAMTLGTNVNTLNTRIRKAKAILQANLKGWYFDEED</sequence>